<dbReference type="SMART" id="SM00079">
    <property type="entry name" value="PBPe"/>
    <property type="match status" value="1"/>
</dbReference>
<evidence type="ECO:0000256" key="1">
    <source>
        <dbReference type="ARBA" id="ARBA00004651"/>
    </source>
</evidence>
<protein>
    <submittedName>
        <fullName evidence="16">Putative glutamate receptor ionotropic, delta-1-like</fullName>
    </submittedName>
</protein>
<dbReference type="OrthoDB" id="6077919at2759"/>
<proteinExistence type="inferred from homology"/>
<dbReference type="PANTHER" id="PTHR42643">
    <property type="entry name" value="IONOTROPIC RECEPTOR 20A-RELATED"/>
    <property type="match status" value="1"/>
</dbReference>
<keyword evidence="11" id="KW-1071">Ligand-gated ion channel</keyword>
<keyword evidence="10" id="KW-0325">Glycoprotein</keyword>
<evidence type="ECO:0000256" key="2">
    <source>
        <dbReference type="ARBA" id="ARBA00008685"/>
    </source>
</evidence>
<feature type="domain" description="Ionotropic glutamate receptor C-terminal" evidence="15">
    <location>
        <begin position="442"/>
        <end position="819"/>
    </location>
</feature>
<keyword evidence="8 14" id="KW-0472">Membrane</keyword>
<dbReference type="AlphaFoldDB" id="A0A3R7QZY9"/>
<evidence type="ECO:0000256" key="9">
    <source>
        <dbReference type="ARBA" id="ARBA00023170"/>
    </source>
</evidence>
<evidence type="ECO:0000256" key="11">
    <source>
        <dbReference type="ARBA" id="ARBA00023286"/>
    </source>
</evidence>
<comment type="subcellular location">
    <subcellularLocation>
        <location evidence="1">Cell membrane</location>
        <topology evidence="1">Multi-pass membrane protein</topology>
    </subcellularLocation>
</comment>
<dbReference type="EMBL" id="QCYY01000311">
    <property type="protein sequence ID" value="ROT85324.1"/>
    <property type="molecule type" value="Genomic_DNA"/>
</dbReference>
<feature type="transmembrane region" description="Helical" evidence="14">
    <location>
        <begin position="843"/>
        <end position="865"/>
    </location>
</feature>
<dbReference type="InterPro" id="IPR001320">
    <property type="entry name" value="Iontro_rcpt_C"/>
</dbReference>
<dbReference type="Proteomes" id="UP000283509">
    <property type="component" value="Unassembled WGS sequence"/>
</dbReference>
<keyword evidence="3" id="KW-0813">Transport</keyword>
<feature type="region of interest" description="Disordered" evidence="13">
    <location>
        <begin position="190"/>
        <end position="216"/>
    </location>
</feature>
<dbReference type="InterPro" id="IPR052192">
    <property type="entry name" value="Insect_Ionotropic_Sensory_Rcpt"/>
</dbReference>
<dbReference type="GO" id="GO:0005886">
    <property type="term" value="C:plasma membrane"/>
    <property type="evidence" value="ECO:0007669"/>
    <property type="project" value="UniProtKB-SubCell"/>
</dbReference>
<feature type="region of interest" description="Disordered" evidence="13">
    <location>
        <begin position="143"/>
        <end position="166"/>
    </location>
</feature>
<evidence type="ECO:0000256" key="12">
    <source>
        <dbReference type="ARBA" id="ARBA00023303"/>
    </source>
</evidence>
<evidence type="ECO:0000256" key="8">
    <source>
        <dbReference type="ARBA" id="ARBA00023136"/>
    </source>
</evidence>
<name>A0A3R7QZY9_PENVA</name>
<reference evidence="16 17" key="1">
    <citation type="submission" date="2018-04" db="EMBL/GenBank/DDBJ databases">
        <authorList>
            <person name="Zhang X."/>
            <person name="Yuan J."/>
            <person name="Li F."/>
            <person name="Xiang J."/>
        </authorList>
    </citation>
    <scope>NUCLEOTIDE SEQUENCE [LARGE SCALE GENOMIC DNA]</scope>
    <source>
        <tissue evidence="16">Muscle</tissue>
    </source>
</reference>
<keyword evidence="7" id="KW-0406">Ion transport</keyword>
<dbReference type="GO" id="GO:0015276">
    <property type="term" value="F:ligand-gated monoatomic ion channel activity"/>
    <property type="evidence" value="ECO:0007669"/>
    <property type="project" value="InterPro"/>
</dbReference>
<evidence type="ECO:0000256" key="5">
    <source>
        <dbReference type="ARBA" id="ARBA00022692"/>
    </source>
</evidence>
<evidence type="ECO:0000256" key="7">
    <source>
        <dbReference type="ARBA" id="ARBA00023065"/>
    </source>
</evidence>
<feature type="region of interest" description="Disordered" evidence="13">
    <location>
        <begin position="25"/>
        <end position="48"/>
    </location>
</feature>
<feature type="compositionally biased region" description="Basic residues" evidence="13">
    <location>
        <begin position="157"/>
        <end position="166"/>
    </location>
</feature>
<gene>
    <name evidence="16" type="ORF">C7M84_016766</name>
</gene>
<dbReference type="SUPFAM" id="SSF53850">
    <property type="entry name" value="Periplasmic binding protein-like II"/>
    <property type="match status" value="1"/>
</dbReference>
<dbReference type="GO" id="GO:0050906">
    <property type="term" value="P:detection of stimulus involved in sensory perception"/>
    <property type="evidence" value="ECO:0007669"/>
    <property type="project" value="UniProtKB-ARBA"/>
</dbReference>
<keyword evidence="12" id="KW-0407">Ion channel</keyword>
<dbReference type="Gene3D" id="3.40.190.10">
    <property type="entry name" value="Periplasmic binding protein-like II"/>
    <property type="match status" value="1"/>
</dbReference>
<organism evidence="16 17">
    <name type="scientific">Penaeus vannamei</name>
    <name type="common">Whiteleg shrimp</name>
    <name type="synonym">Litopenaeus vannamei</name>
    <dbReference type="NCBI Taxonomy" id="6689"/>
    <lineage>
        <taxon>Eukaryota</taxon>
        <taxon>Metazoa</taxon>
        <taxon>Ecdysozoa</taxon>
        <taxon>Arthropoda</taxon>
        <taxon>Crustacea</taxon>
        <taxon>Multicrustacea</taxon>
        <taxon>Malacostraca</taxon>
        <taxon>Eumalacostraca</taxon>
        <taxon>Eucarida</taxon>
        <taxon>Decapoda</taxon>
        <taxon>Dendrobranchiata</taxon>
        <taxon>Penaeoidea</taxon>
        <taxon>Penaeidae</taxon>
        <taxon>Penaeus</taxon>
    </lineage>
</organism>
<keyword evidence="9 16" id="KW-0675">Receptor</keyword>
<evidence type="ECO:0000256" key="4">
    <source>
        <dbReference type="ARBA" id="ARBA00022475"/>
    </source>
</evidence>
<keyword evidence="5 14" id="KW-0812">Transmembrane</keyword>
<feature type="transmembrane region" description="Helical" evidence="14">
    <location>
        <begin position="655"/>
        <end position="679"/>
    </location>
</feature>
<evidence type="ECO:0000313" key="17">
    <source>
        <dbReference type="Proteomes" id="UP000283509"/>
    </source>
</evidence>
<sequence>MSDPPDRTNDVLDISQFLNVYVSVDEDPQAEPLESWEDDPLRDTGVQEEERATWINEQGNSSIQAPVAHLRQRLAPGMANKKSRDGQKQPEDLYHSDMYSSCAHTDMYVCPKSPLGSGSQTLLSDATVDPQSNALVSSKRLTHTHARNMGREGGGSARRKGLRKGGWRGGQQLCLASVDRVTLLSTAARPEALGQSQDAGSAPTPDGSRPFSCRGNRSRGLAEVLLRRMGSDPFPSEGGRSSEMERPSAKWSGQEPRILADLLPFLVTSTTARQILLIHDLSAPNISPAIRAVYEQWYGVTTISFQSAADFLDFIVKALSNVSEKRIAIVICSGGNTVAIFEAIREKDLESPKIQWFVVMRENLTFDLTAALREGTQITLAAQTSSNSYRLSTSYVDVKNKIGLAYAGHVTWNDETGKMTPFLASPLTPDLERVYADFGGRQLKGAVVPNWPFFQVTPLDAYDGPYQEAGPVSGIDFLVIDAIATELNFTYKLLVADSWGGPQPDGRSITGMIGMVARREVEFAVDEITITGAREAVLDFSQPYFMESITIVSRAPAEKSRAVAVFSPFTPAVPSTPWAVHVVPQDSKVWAALVLSVAVIGPLLAAVNHLTSFYLGGKDHFSSREFAFNMFRNLVVQGNLISSARWPLRCVFFSWYLFCFYVCALYSGTLTAVLAIPAFEKPIDSLADLLRAMKEDGFSPLFIYDTSNVHILKEATSGIYKEIWDRFQPDSGYVFSANEGVDKVLTGKFGFVNAWLASEIRITARGKENYHLARQTYYPQSYGVALQSGAPYLAVFDKKLAQLVESGLIGKWRRDVVGSAAGRVPDEGPQGGPGAVTLIHLQAAFFVLAVGLLAASLALGFEVGFCRRRRRRRRVGKAPGISSSV</sequence>
<feature type="region of interest" description="Disordered" evidence="13">
    <location>
        <begin position="230"/>
        <end position="250"/>
    </location>
</feature>
<reference evidence="16 17" key="2">
    <citation type="submission" date="2019-01" db="EMBL/GenBank/DDBJ databases">
        <title>The decoding of complex shrimp genome reveals the adaptation for benthos swimmer, frequently molting mechanism and breeding impact on genome.</title>
        <authorList>
            <person name="Sun Y."/>
            <person name="Gao Y."/>
            <person name="Yu Y."/>
        </authorList>
    </citation>
    <scope>NUCLEOTIDE SEQUENCE [LARGE SCALE GENOMIC DNA]</scope>
    <source>
        <tissue evidence="16">Muscle</tissue>
    </source>
</reference>
<dbReference type="Pfam" id="PF00060">
    <property type="entry name" value="Lig_chan"/>
    <property type="match status" value="1"/>
</dbReference>
<keyword evidence="17" id="KW-1185">Reference proteome</keyword>
<feature type="compositionally biased region" description="Acidic residues" evidence="13">
    <location>
        <begin position="25"/>
        <end position="40"/>
    </location>
</feature>
<keyword evidence="6 14" id="KW-1133">Transmembrane helix</keyword>
<comment type="caution">
    <text evidence="16">The sequence shown here is derived from an EMBL/GenBank/DDBJ whole genome shotgun (WGS) entry which is preliminary data.</text>
</comment>
<keyword evidence="4" id="KW-1003">Cell membrane</keyword>
<evidence type="ECO:0000256" key="14">
    <source>
        <dbReference type="SAM" id="Phobius"/>
    </source>
</evidence>
<accession>A0A3R7QZY9</accession>
<dbReference type="Gene3D" id="1.10.287.70">
    <property type="match status" value="1"/>
</dbReference>
<evidence type="ECO:0000313" key="16">
    <source>
        <dbReference type="EMBL" id="ROT85324.1"/>
    </source>
</evidence>
<dbReference type="InterPro" id="IPR019594">
    <property type="entry name" value="Glu/Gly-bd"/>
</dbReference>
<evidence type="ECO:0000256" key="10">
    <source>
        <dbReference type="ARBA" id="ARBA00023180"/>
    </source>
</evidence>
<dbReference type="Pfam" id="PF10613">
    <property type="entry name" value="Lig_chan-Glu_bd"/>
    <property type="match status" value="1"/>
</dbReference>
<feature type="transmembrane region" description="Helical" evidence="14">
    <location>
        <begin position="589"/>
        <end position="615"/>
    </location>
</feature>
<dbReference type="PANTHER" id="PTHR42643:SF24">
    <property type="entry name" value="IONOTROPIC RECEPTOR 60A"/>
    <property type="match status" value="1"/>
</dbReference>
<evidence type="ECO:0000259" key="15">
    <source>
        <dbReference type="SMART" id="SM00079"/>
    </source>
</evidence>
<evidence type="ECO:0000256" key="3">
    <source>
        <dbReference type="ARBA" id="ARBA00022448"/>
    </source>
</evidence>
<evidence type="ECO:0000256" key="13">
    <source>
        <dbReference type="SAM" id="MobiDB-lite"/>
    </source>
</evidence>
<evidence type="ECO:0000256" key="6">
    <source>
        <dbReference type="ARBA" id="ARBA00022989"/>
    </source>
</evidence>
<comment type="similarity">
    <text evidence="2">Belongs to the glutamate-gated ion channel (TC 1.A.10.1) family.</text>
</comment>